<gene>
    <name evidence="1" type="ORF">BO95DRAFT_23201</name>
</gene>
<reference evidence="1" key="1">
    <citation type="submission" date="2018-02" db="EMBL/GenBank/DDBJ databases">
        <title>The genomes of Aspergillus section Nigri reveals drivers in fungal speciation.</title>
        <authorList>
            <consortium name="DOE Joint Genome Institute"/>
            <person name="Vesth T.C."/>
            <person name="Nybo J."/>
            <person name="Theobald S."/>
            <person name="Brandl J."/>
            <person name="Frisvad J.C."/>
            <person name="Nielsen K.F."/>
            <person name="Lyhne E.K."/>
            <person name="Kogle M.E."/>
            <person name="Kuo A."/>
            <person name="Riley R."/>
            <person name="Clum A."/>
            <person name="Nolan M."/>
            <person name="Lipzen A."/>
            <person name="Salamov A."/>
            <person name="Henrissat B."/>
            <person name="Wiebenga A."/>
            <person name="De vries R.P."/>
            <person name="Grigoriev I.V."/>
            <person name="Mortensen U.H."/>
            <person name="Andersen M.R."/>
            <person name="Baker S.E."/>
        </authorList>
    </citation>
    <scope>NUCLEOTIDE SEQUENCE</scope>
    <source>
        <strain evidence="1">CBS 621.78</strain>
    </source>
</reference>
<evidence type="ECO:0000313" key="2">
    <source>
        <dbReference type="Proteomes" id="UP000249057"/>
    </source>
</evidence>
<evidence type="ECO:0000313" key="1">
    <source>
        <dbReference type="EMBL" id="RAH40134.1"/>
    </source>
</evidence>
<dbReference type="EMBL" id="KZ825418">
    <property type="protein sequence ID" value="RAH40134.1"/>
    <property type="molecule type" value="Genomic_DNA"/>
</dbReference>
<protein>
    <submittedName>
        <fullName evidence="1">Uncharacterized protein</fullName>
    </submittedName>
</protein>
<keyword evidence="2" id="KW-1185">Reference proteome</keyword>
<dbReference type="Proteomes" id="UP000249057">
    <property type="component" value="Unassembled WGS sequence"/>
</dbReference>
<accession>A0ACD1FT50</accession>
<organism evidence="1 2">
    <name type="scientific">Aspergillus brunneoviolaceus CBS 621.78</name>
    <dbReference type="NCBI Taxonomy" id="1450534"/>
    <lineage>
        <taxon>Eukaryota</taxon>
        <taxon>Fungi</taxon>
        <taxon>Dikarya</taxon>
        <taxon>Ascomycota</taxon>
        <taxon>Pezizomycotina</taxon>
        <taxon>Eurotiomycetes</taxon>
        <taxon>Eurotiomycetidae</taxon>
        <taxon>Eurotiales</taxon>
        <taxon>Aspergillaceae</taxon>
        <taxon>Aspergillus</taxon>
        <taxon>Aspergillus subgen. Circumdati</taxon>
    </lineage>
</organism>
<sequence length="162" mass="17051">MESAVTTSVAHDALLSPVSGISRSLASTPSDTHSQTSCASETVSQPPRVSSECVQSNGTANLGDVTSCTACTRLCSEQRSAKPSRKTAPVGGLVLVPRHGHNYTDRIAGHCVTTAQPVNPHIARTREELPGVILSPPETTAETCRLDEGPPREKRGDHTPEC</sequence>
<name>A0ACD1FT50_9EURO</name>
<proteinExistence type="predicted"/>